<dbReference type="Gene3D" id="3.90.230.10">
    <property type="entry name" value="Creatinase/methionine aminopeptidase superfamily"/>
    <property type="match status" value="1"/>
</dbReference>
<gene>
    <name evidence="9" type="primary">map1</name>
    <name evidence="6" type="synonym">map</name>
    <name evidence="9" type="ORF">METESE_17340</name>
</gene>
<accession>A0AA48KC87</accession>
<dbReference type="EMBL" id="AP027081">
    <property type="protein sequence ID" value="BDU76776.1"/>
    <property type="molecule type" value="Genomic_DNA"/>
</dbReference>
<dbReference type="PANTHER" id="PTHR43330:SF27">
    <property type="entry name" value="METHIONINE AMINOPEPTIDASE"/>
    <property type="match status" value="1"/>
</dbReference>
<dbReference type="GO" id="GO:0004239">
    <property type="term" value="F:initiator methionyl aminopeptidase activity"/>
    <property type="evidence" value="ECO:0007669"/>
    <property type="project" value="UniProtKB-UniRule"/>
</dbReference>
<dbReference type="InterPro" id="IPR001714">
    <property type="entry name" value="Pept_M24_MAP"/>
</dbReference>
<feature type="binding site" evidence="6">
    <location>
        <position position="190"/>
    </location>
    <ligand>
        <name>a divalent metal cation</name>
        <dbReference type="ChEBI" id="CHEBI:60240"/>
        <label>2</label>
        <note>catalytic</note>
    </ligand>
</feature>
<dbReference type="GO" id="GO:0070006">
    <property type="term" value="F:metalloaminopeptidase activity"/>
    <property type="evidence" value="ECO:0007669"/>
    <property type="project" value="UniProtKB-UniRule"/>
</dbReference>
<dbReference type="Pfam" id="PF00557">
    <property type="entry name" value="Peptidase_M24"/>
    <property type="match status" value="1"/>
</dbReference>
<feature type="domain" description="Peptidase M24" evidence="8">
    <location>
        <begin position="33"/>
        <end position="262"/>
    </location>
</feature>
<dbReference type="InterPro" id="IPR000994">
    <property type="entry name" value="Pept_M24"/>
</dbReference>
<name>A0AA48KC87_9BACT</name>
<dbReference type="SUPFAM" id="SSF55920">
    <property type="entry name" value="Creatinase/aminopeptidase"/>
    <property type="match status" value="1"/>
</dbReference>
<keyword evidence="10" id="KW-1185">Reference proteome</keyword>
<keyword evidence="5 6" id="KW-0378">Hydrolase</keyword>
<feature type="binding site" evidence="6">
    <location>
        <position position="224"/>
    </location>
    <ligand>
        <name>a divalent metal cation</name>
        <dbReference type="ChEBI" id="CHEBI:60240"/>
        <label>2</label>
        <note>catalytic</note>
    </ligand>
</feature>
<dbReference type="Proteomes" id="UP001228113">
    <property type="component" value="Chromosome"/>
</dbReference>
<keyword evidence="3 6" id="KW-0645">Protease</keyword>
<protein>
    <recommendedName>
        <fullName evidence="6 7">Methionine aminopeptidase</fullName>
        <shortName evidence="6">MAP</shortName>
        <shortName evidence="6">MetAP</shortName>
        <ecNumber evidence="6 7">3.4.11.18</ecNumber>
    </recommendedName>
    <alternativeName>
        <fullName evidence="6">Peptidase M</fullName>
    </alternativeName>
</protein>
<sequence length="281" mass="30935">MTLGFYRLRVNYVLEAKLPIREQIRYKSRKEIEKLREAGRLAANALRVAARAAKPGVSLLELDKLAELYIRKNGGVPNFKGYHGFPATLCTSVNDRVVHGIPSSYVLRDGDIIAIDCGAKLDGFHGDTCLSVGVGTITEEARRLLQANQLAMFKGIEYCRVGYRLGDMATAVQTFGEGLGYSIVREYIGHGLGRELHEDPQVVYADVRPGTGFRMEVGMTITIEPIFNMGSHRCVVEPDGWTVRTADGSLSAQFEHAVAITKDGPLILSTPDPEFELEDGF</sequence>
<evidence type="ECO:0000256" key="3">
    <source>
        <dbReference type="ARBA" id="ARBA00022670"/>
    </source>
</evidence>
<comment type="similarity">
    <text evidence="6">Belongs to the peptidase M24A family. Methionine aminopeptidase type 1 subfamily.</text>
</comment>
<evidence type="ECO:0000256" key="4">
    <source>
        <dbReference type="ARBA" id="ARBA00022723"/>
    </source>
</evidence>
<feature type="binding site" evidence="6">
    <location>
        <position position="99"/>
    </location>
    <ligand>
        <name>substrate</name>
    </ligand>
</feature>
<evidence type="ECO:0000256" key="1">
    <source>
        <dbReference type="ARBA" id="ARBA00002521"/>
    </source>
</evidence>
<comment type="cofactor">
    <cofactor evidence="6">
        <name>Co(2+)</name>
        <dbReference type="ChEBI" id="CHEBI:48828"/>
    </cofactor>
    <cofactor evidence="6">
        <name>Zn(2+)</name>
        <dbReference type="ChEBI" id="CHEBI:29105"/>
    </cofactor>
    <cofactor evidence="6">
        <name>Mn(2+)</name>
        <dbReference type="ChEBI" id="CHEBI:29035"/>
    </cofactor>
    <cofactor evidence="6">
        <name>Fe(2+)</name>
        <dbReference type="ChEBI" id="CHEBI:29033"/>
    </cofactor>
    <text evidence="6">Binds 2 divalent metal cations per subunit. Has a high-affinity and a low affinity metal-binding site. The true nature of the physiological cofactor is under debate. The enzyme is active with cobalt, zinc, manganese or divalent iron ions. Most likely, methionine aminopeptidases function as mononuclear Fe(2+)-metalloproteases under physiological conditions, and the catalytically relevant metal-binding site has been assigned to the histidine-containing high-affinity site.</text>
</comment>
<proteinExistence type="inferred from homology"/>
<dbReference type="GO" id="GO:0005829">
    <property type="term" value="C:cytosol"/>
    <property type="evidence" value="ECO:0007669"/>
    <property type="project" value="TreeGrafter"/>
</dbReference>
<evidence type="ECO:0000256" key="6">
    <source>
        <dbReference type="HAMAP-Rule" id="MF_01974"/>
    </source>
</evidence>
<feature type="binding site" evidence="6">
    <location>
        <position position="116"/>
    </location>
    <ligand>
        <name>a divalent metal cation</name>
        <dbReference type="ChEBI" id="CHEBI:60240"/>
        <label>1</label>
    </ligand>
</feature>
<dbReference type="CDD" id="cd01086">
    <property type="entry name" value="MetAP1"/>
    <property type="match status" value="1"/>
</dbReference>
<dbReference type="HAMAP" id="MF_01974">
    <property type="entry name" value="MetAP_1"/>
    <property type="match status" value="1"/>
</dbReference>
<keyword evidence="4 6" id="KW-0479">Metal-binding</keyword>
<organism evidence="9 10">
    <name type="scientific">Mesoterricola sediminis</name>
    <dbReference type="NCBI Taxonomy" id="2927980"/>
    <lineage>
        <taxon>Bacteria</taxon>
        <taxon>Pseudomonadati</taxon>
        <taxon>Acidobacteriota</taxon>
        <taxon>Holophagae</taxon>
        <taxon>Holophagales</taxon>
        <taxon>Holophagaceae</taxon>
        <taxon>Mesoterricola</taxon>
    </lineage>
</organism>
<comment type="function">
    <text evidence="1 6">Removes the N-terminal methionine from nascent proteins. The N-terminal methionine is often cleaved when the second residue in the primary sequence is small and uncharged (Met-Ala-, Cys, Gly, Pro, Ser, Thr, or Val). Requires deformylation of the N(alpha)-formylated initiator methionine before it can be hydrolyzed.</text>
</comment>
<dbReference type="NCBIfam" id="TIGR00500">
    <property type="entry name" value="met_pdase_I"/>
    <property type="match status" value="1"/>
</dbReference>
<evidence type="ECO:0000256" key="5">
    <source>
        <dbReference type="ARBA" id="ARBA00022801"/>
    </source>
</evidence>
<reference evidence="9" key="1">
    <citation type="journal article" date="2023" name="Int. J. Syst. Evol. Microbiol.">
        <title>Mesoterricola silvestris gen. nov., sp. nov., Mesoterricola sediminis sp. nov., Geothrix oryzae sp. nov., Geothrix edaphica sp. nov., Geothrix rubra sp. nov., and Geothrix limicola sp. nov., six novel members of Acidobacteriota isolated from soils.</title>
        <authorList>
            <person name="Itoh H."/>
            <person name="Sugisawa Y."/>
            <person name="Mise K."/>
            <person name="Xu Z."/>
            <person name="Kuniyasu M."/>
            <person name="Ushijima N."/>
            <person name="Kawano K."/>
            <person name="Kobayashi E."/>
            <person name="Shiratori Y."/>
            <person name="Masuda Y."/>
            <person name="Senoo K."/>
        </authorList>
    </citation>
    <scope>NUCLEOTIDE SEQUENCE</scope>
    <source>
        <strain evidence="9">W786</strain>
    </source>
</reference>
<evidence type="ECO:0000313" key="10">
    <source>
        <dbReference type="Proteomes" id="UP001228113"/>
    </source>
</evidence>
<feature type="binding site" evidence="6">
    <location>
        <position position="197"/>
    </location>
    <ligand>
        <name>substrate</name>
    </ligand>
</feature>
<dbReference type="GO" id="GO:0046872">
    <property type="term" value="F:metal ion binding"/>
    <property type="evidence" value="ECO:0007669"/>
    <property type="project" value="UniProtKB-UniRule"/>
</dbReference>
<evidence type="ECO:0000259" key="8">
    <source>
        <dbReference type="Pfam" id="PF00557"/>
    </source>
</evidence>
<dbReference type="PRINTS" id="PR00599">
    <property type="entry name" value="MAPEPTIDASE"/>
</dbReference>
<feature type="binding site" evidence="6">
    <location>
        <position position="127"/>
    </location>
    <ligand>
        <name>a divalent metal cation</name>
        <dbReference type="ChEBI" id="CHEBI:60240"/>
        <label>2</label>
        <note>catalytic</note>
    </ligand>
</feature>
<dbReference type="GO" id="GO:0006508">
    <property type="term" value="P:proteolysis"/>
    <property type="evidence" value="ECO:0007669"/>
    <property type="project" value="UniProtKB-KW"/>
</dbReference>
<keyword evidence="2 6" id="KW-0031">Aminopeptidase</keyword>
<feature type="binding site" evidence="6">
    <location>
        <position position="255"/>
    </location>
    <ligand>
        <name>a divalent metal cation</name>
        <dbReference type="ChEBI" id="CHEBI:60240"/>
        <label>1</label>
    </ligand>
</feature>
<dbReference type="PANTHER" id="PTHR43330">
    <property type="entry name" value="METHIONINE AMINOPEPTIDASE"/>
    <property type="match status" value="1"/>
</dbReference>
<feature type="binding site" evidence="6">
    <location>
        <position position="127"/>
    </location>
    <ligand>
        <name>a divalent metal cation</name>
        <dbReference type="ChEBI" id="CHEBI:60240"/>
        <label>1</label>
    </ligand>
</feature>
<dbReference type="EC" id="3.4.11.18" evidence="6 7"/>
<evidence type="ECO:0000256" key="2">
    <source>
        <dbReference type="ARBA" id="ARBA00022438"/>
    </source>
</evidence>
<evidence type="ECO:0000313" key="9">
    <source>
        <dbReference type="EMBL" id="BDU76776.1"/>
    </source>
</evidence>
<dbReference type="InterPro" id="IPR036005">
    <property type="entry name" value="Creatinase/aminopeptidase-like"/>
</dbReference>
<evidence type="ECO:0000256" key="7">
    <source>
        <dbReference type="RuleBase" id="RU003653"/>
    </source>
</evidence>
<dbReference type="KEGG" id="msea:METESE_17340"/>
<dbReference type="InterPro" id="IPR002467">
    <property type="entry name" value="Pept_M24A_MAP1"/>
</dbReference>
<dbReference type="RefSeq" id="WP_316411517.1">
    <property type="nucleotide sequence ID" value="NZ_AP027081.1"/>
</dbReference>
<feature type="binding site" evidence="6">
    <location>
        <position position="255"/>
    </location>
    <ligand>
        <name>a divalent metal cation</name>
        <dbReference type="ChEBI" id="CHEBI:60240"/>
        <label>2</label>
        <note>catalytic</note>
    </ligand>
</feature>
<dbReference type="AlphaFoldDB" id="A0AA48KC87"/>
<comment type="catalytic activity">
    <reaction evidence="6 7">
        <text>Release of N-terminal amino acids, preferentially methionine, from peptides and arylamides.</text>
        <dbReference type="EC" id="3.4.11.18"/>
    </reaction>
</comment>
<comment type="subunit">
    <text evidence="6">Monomer.</text>
</comment>